<protein>
    <submittedName>
        <fullName evidence="2">DUF1453 domain-containing protein</fullName>
    </submittedName>
</protein>
<evidence type="ECO:0000313" key="2">
    <source>
        <dbReference type="EMBL" id="MCQ4043071.1"/>
    </source>
</evidence>
<organism evidence="2 3">
    <name type="scientific">Streptantibioticus rubrisoli</name>
    <dbReference type="NCBI Taxonomy" id="1387313"/>
    <lineage>
        <taxon>Bacteria</taxon>
        <taxon>Bacillati</taxon>
        <taxon>Actinomycetota</taxon>
        <taxon>Actinomycetes</taxon>
        <taxon>Kitasatosporales</taxon>
        <taxon>Streptomycetaceae</taxon>
        <taxon>Streptantibioticus</taxon>
    </lineage>
</organism>
<proteinExistence type="predicted"/>
<feature type="transmembrane region" description="Helical" evidence="1">
    <location>
        <begin position="31"/>
        <end position="48"/>
    </location>
</feature>
<evidence type="ECO:0000313" key="3">
    <source>
        <dbReference type="Proteomes" id="UP001206206"/>
    </source>
</evidence>
<keyword evidence="3" id="KW-1185">Reference proteome</keyword>
<sequence>MSTWLVVTLIAVVAVIVVVKRLIGEPLNVRDLFVPPIALIGVGVWLLCETDGLTRADIAWATAGAALGLALGAVRGMTIRVFDKGGVLWQRYTGRTFLVVVASLAASAGFGLFATAMGMHEGARPVQLSIGVGFLGEALVVGRRALATGIPFAPETRRRW</sequence>
<comment type="caution">
    <text evidence="2">The sequence shown here is derived from an EMBL/GenBank/DDBJ whole genome shotgun (WGS) entry which is preliminary data.</text>
</comment>
<gene>
    <name evidence="2" type="ORF">NON19_13805</name>
</gene>
<reference evidence="2 3" key="1">
    <citation type="submission" date="2022-06" db="EMBL/GenBank/DDBJ databases">
        <title>Draft genome sequence of type strain Streptomyces rubrisoli DSM 42083.</title>
        <authorList>
            <person name="Duangmal K."/>
            <person name="Klaysubun C."/>
        </authorList>
    </citation>
    <scope>NUCLEOTIDE SEQUENCE [LARGE SCALE GENOMIC DNA]</scope>
    <source>
        <strain evidence="2 3">DSM 42083</strain>
    </source>
</reference>
<evidence type="ECO:0000256" key="1">
    <source>
        <dbReference type="SAM" id="Phobius"/>
    </source>
</evidence>
<keyword evidence="1" id="KW-0472">Membrane</keyword>
<feature type="transmembrane region" description="Helical" evidence="1">
    <location>
        <begin position="97"/>
        <end position="119"/>
    </location>
</feature>
<keyword evidence="1" id="KW-1133">Transmembrane helix</keyword>
<keyword evidence="1" id="KW-0812">Transmembrane</keyword>
<name>A0ABT1PCJ2_9ACTN</name>
<accession>A0ABT1PCJ2</accession>
<feature type="transmembrane region" description="Helical" evidence="1">
    <location>
        <begin position="60"/>
        <end position="77"/>
    </location>
</feature>
<dbReference type="EMBL" id="JANFNH010000011">
    <property type="protein sequence ID" value="MCQ4043071.1"/>
    <property type="molecule type" value="Genomic_DNA"/>
</dbReference>
<dbReference type="Proteomes" id="UP001206206">
    <property type="component" value="Unassembled WGS sequence"/>
</dbReference>
<dbReference type="RefSeq" id="WP_255927835.1">
    <property type="nucleotide sequence ID" value="NZ_JANFNH010000011.1"/>
</dbReference>